<sequence>MATTTNIDKMTRTAREMTEAQRDSYEALAESFTASQRRSARLAQDGLKFFKLQEDNARAAQEWFANGVRLMQLQQRNVSFAQDWFGGGVEALRDQAEQNLRTADVFARSARKQQEGLQALGREWVGAYRNFFSPFAYAREGLRTAQKATEQGIQATQQVAQQGLRVAEETAGQTEKVLRETVEATREAELRTAVYGALKTQSYEDLNVDEVSKRLDGLSAGQLKQVREFEKKNKNRETLIEQIDRKIKAAS</sequence>
<dbReference type="AlphaFoldDB" id="A0A6G8Q4Y0"/>
<name>A0A6G8Q4Y0_9ACTN</name>
<gene>
    <name evidence="1" type="ORF">GBA63_01990</name>
</gene>
<dbReference type="EMBL" id="CP045119">
    <property type="protein sequence ID" value="QIN81532.1"/>
    <property type="molecule type" value="Genomic_DNA"/>
</dbReference>
<proteinExistence type="predicted"/>
<dbReference type="Proteomes" id="UP000501452">
    <property type="component" value="Chromosome"/>
</dbReference>
<accession>A0A6G8Q4Y0</accession>
<keyword evidence="2" id="KW-1185">Reference proteome</keyword>
<evidence type="ECO:0000313" key="1">
    <source>
        <dbReference type="EMBL" id="QIN81532.1"/>
    </source>
</evidence>
<evidence type="ECO:0000313" key="2">
    <source>
        <dbReference type="Proteomes" id="UP000501452"/>
    </source>
</evidence>
<organism evidence="1 2">
    <name type="scientific">Rubrobacter tropicus</name>
    <dbReference type="NCBI Taxonomy" id="2653851"/>
    <lineage>
        <taxon>Bacteria</taxon>
        <taxon>Bacillati</taxon>
        <taxon>Actinomycetota</taxon>
        <taxon>Rubrobacteria</taxon>
        <taxon>Rubrobacterales</taxon>
        <taxon>Rubrobacteraceae</taxon>
        <taxon>Rubrobacter</taxon>
    </lineage>
</organism>
<protein>
    <submittedName>
        <fullName evidence="1">Uncharacterized protein</fullName>
    </submittedName>
</protein>
<dbReference type="RefSeq" id="WP_166173001.1">
    <property type="nucleotide sequence ID" value="NZ_CP045119.1"/>
</dbReference>
<dbReference type="KEGG" id="rub:GBA63_01990"/>
<reference evidence="1 2" key="1">
    <citation type="submission" date="2019-10" db="EMBL/GenBank/DDBJ databases">
        <title>Rubrobacter sp nov SCSIO 52090 isolated from a deep-sea sediment in the South China Sea.</title>
        <authorList>
            <person name="Chen R.W."/>
        </authorList>
    </citation>
    <scope>NUCLEOTIDE SEQUENCE [LARGE SCALE GENOMIC DNA]</scope>
    <source>
        <strain evidence="1 2">SCSIO 52909</strain>
    </source>
</reference>